<dbReference type="AlphaFoldDB" id="A0AA39G994"/>
<dbReference type="EMBL" id="JAQQBR010000001">
    <property type="protein sequence ID" value="KAK0182944.1"/>
    <property type="molecule type" value="Genomic_DNA"/>
</dbReference>
<comment type="caution">
    <text evidence="2">The sequence shown here is derived from an EMBL/GenBank/DDBJ whole genome shotgun (WGS) entry which is preliminary data.</text>
</comment>
<feature type="compositionally biased region" description="Basic and acidic residues" evidence="1">
    <location>
        <begin position="20"/>
        <end position="31"/>
    </location>
</feature>
<reference evidence="2" key="2">
    <citation type="submission" date="2023-03" db="EMBL/GenBank/DDBJ databases">
        <authorList>
            <person name="Inwood S.N."/>
            <person name="Skelly J.G."/>
            <person name="Guhlin J."/>
            <person name="Harrop T.W.R."/>
            <person name="Goldson S.G."/>
            <person name="Dearden P.K."/>
        </authorList>
    </citation>
    <scope>NUCLEOTIDE SEQUENCE</scope>
    <source>
        <strain evidence="2">Lincoln</strain>
        <tissue evidence="2">Whole body</tissue>
    </source>
</reference>
<organism evidence="2 3">
    <name type="scientific">Microctonus hyperodae</name>
    <name type="common">Parasitoid wasp</name>
    <dbReference type="NCBI Taxonomy" id="165561"/>
    <lineage>
        <taxon>Eukaryota</taxon>
        <taxon>Metazoa</taxon>
        <taxon>Ecdysozoa</taxon>
        <taxon>Arthropoda</taxon>
        <taxon>Hexapoda</taxon>
        <taxon>Insecta</taxon>
        <taxon>Pterygota</taxon>
        <taxon>Neoptera</taxon>
        <taxon>Endopterygota</taxon>
        <taxon>Hymenoptera</taxon>
        <taxon>Apocrita</taxon>
        <taxon>Ichneumonoidea</taxon>
        <taxon>Braconidae</taxon>
        <taxon>Euphorinae</taxon>
        <taxon>Microctonus</taxon>
    </lineage>
</organism>
<keyword evidence="3" id="KW-1185">Reference proteome</keyword>
<accession>A0AA39G994</accession>
<protein>
    <submittedName>
        <fullName evidence="2">Uncharacterized protein</fullName>
    </submittedName>
</protein>
<dbReference type="Proteomes" id="UP001168972">
    <property type="component" value="Unassembled WGS sequence"/>
</dbReference>
<name>A0AA39G994_MICHY</name>
<evidence type="ECO:0000313" key="2">
    <source>
        <dbReference type="EMBL" id="KAK0182944.1"/>
    </source>
</evidence>
<sequence>MAIDRIDHVHICVDPFRRQMRKEPRAKEQERSTASGHCQENSQAVCLRMQPSSFQIGLIDKGRRGCLMSYWKGQNSRYLILQEFLVNNFTAWIYNRARVIVQHD</sequence>
<gene>
    <name evidence="2" type="ORF">PV327_001024</name>
</gene>
<feature type="region of interest" description="Disordered" evidence="1">
    <location>
        <begin position="20"/>
        <end position="39"/>
    </location>
</feature>
<reference evidence="2" key="1">
    <citation type="journal article" date="2023" name="bioRxiv">
        <title>Scaffold-level genome assemblies of two parasitoid biocontrol wasps reveal the parthenogenesis mechanism and an associated novel virus.</title>
        <authorList>
            <person name="Inwood S."/>
            <person name="Skelly J."/>
            <person name="Guhlin J."/>
            <person name="Harrop T."/>
            <person name="Goldson S."/>
            <person name="Dearden P."/>
        </authorList>
    </citation>
    <scope>NUCLEOTIDE SEQUENCE</scope>
    <source>
        <strain evidence="2">Lincoln</strain>
        <tissue evidence="2">Whole body</tissue>
    </source>
</reference>
<evidence type="ECO:0000313" key="3">
    <source>
        <dbReference type="Proteomes" id="UP001168972"/>
    </source>
</evidence>
<proteinExistence type="predicted"/>
<evidence type="ECO:0000256" key="1">
    <source>
        <dbReference type="SAM" id="MobiDB-lite"/>
    </source>
</evidence>